<dbReference type="AlphaFoldDB" id="A0A067TLH1"/>
<name>A0A067TLH1_GALM3</name>
<accession>A0A067TLH1</accession>
<keyword evidence="2" id="KW-1185">Reference proteome</keyword>
<evidence type="ECO:0000313" key="1">
    <source>
        <dbReference type="EMBL" id="KDR83971.1"/>
    </source>
</evidence>
<evidence type="ECO:0000313" key="2">
    <source>
        <dbReference type="Proteomes" id="UP000027222"/>
    </source>
</evidence>
<organism evidence="1 2">
    <name type="scientific">Galerina marginata (strain CBS 339.88)</name>
    <dbReference type="NCBI Taxonomy" id="685588"/>
    <lineage>
        <taxon>Eukaryota</taxon>
        <taxon>Fungi</taxon>
        <taxon>Dikarya</taxon>
        <taxon>Basidiomycota</taxon>
        <taxon>Agaricomycotina</taxon>
        <taxon>Agaricomycetes</taxon>
        <taxon>Agaricomycetidae</taxon>
        <taxon>Agaricales</taxon>
        <taxon>Agaricineae</taxon>
        <taxon>Strophariaceae</taxon>
        <taxon>Galerina</taxon>
    </lineage>
</organism>
<dbReference type="EMBL" id="KL142368">
    <property type="protein sequence ID" value="KDR83971.1"/>
    <property type="molecule type" value="Genomic_DNA"/>
</dbReference>
<protein>
    <submittedName>
        <fullName evidence="1">Uncharacterized protein</fullName>
    </submittedName>
</protein>
<proteinExistence type="predicted"/>
<sequence length="216" mass="24917">MNHMPDNIIHSGLYETNKLLRTLVKERRADLTEQLEDLYELLRQAHVVQRFQTYDLILQALNDVIFMQLDVSQTNYLKRRNLKYISKMLKPRQELDNESVNVLAYALSALPQARLDAAMALLPLHSDMKTGSFWCNVDEYPRAPTIAEAIMIIKSSDFQLTHKRVLIDYLDENLESSKGNPLFLPSSCKSSVTQLQEKIRRVELKLAALEVTSHET</sequence>
<dbReference type="Proteomes" id="UP000027222">
    <property type="component" value="Unassembled WGS sequence"/>
</dbReference>
<dbReference type="HOGENOM" id="CLU_1277694_0_0_1"/>
<gene>
    <name evidence="1" type="ORF">GALMADRAFT_688413</name>
</gene>
<reference evidence="2" key="1">
    <citation type="journal article" date="2014" name="Proc. Natl. Acad. Sci. U.S.A.">
        <title>Extensive sampling of basidiomycete genomes demonstrates inadequacy of the white-rot/brown-rot paradigm for wood decay fungi.</title>
        <authorList>
            <person name="Riley R."/>
            <person name="Salamov A.A."/>
            <person name="Brown D.W."/>
            <person name="Nagy L.G."/>
            <person name="Floudas D."/>
            <person name="Held B.W."/>
            <person name="Levasseur A."/>
            <person name="Lombard V."/>
            <person name="Morin E."/>
            <person name="Otillar R."/>
            <person name="Lindquist E.A."/>
            <person name="Sun H."/>
            <person name="LaButti K.M."/>
            <person name="Schmutz J."/>
            <person name="Jabbour D."/>
            <person name="Luo H."/>
            <person name="Baker S.E."/>
            <person name="Pisabarro A.G."/>
            <person name="Walton J.D."/>
            <person name="Blanchette R.A."/>
            <person name="Henrissat B."/>
            <person name="Martin F."/>
            <person name="Cullen D."/>
            <person name="Hibbett D.S."/>
            <person name="Grigoriev I.V."/>
        </authorList>
    </citation>
    <scope>NUCLEOTIDE SEQUENCE [LARGE SCALE GENOMIC DNA]</scope>
    <source>
        <strain evidence="2">CBS 339.88</strain>
    </source>
</reference>